<proteinExistence type="predicted"/>
<dbReference type="Pfam" id="PF00027">
    <property type="entry name" value="cNMP_binding"/>
    <property type="match status" value="1"/>
</dbReference>
<keyword evidence="6" id="KW-0808">Transferase</keyword>
<gene>
    <name evidence="6" type="ORF">SAMN04489806_0821</name>
</gene>
<dbReference type="PANTHER" id="PTHR24567:SF28">
    <property type="entry name" value="LISTERIOLYSIN REGULATORY PROTEIN"/>
    <property type="match status" value="1"/>
</dbReference>
<evidence type="ECO:0000259" key="5">
    <source>
        <dbReference type="PROSITE" id="PS51063"/>
    </source>
</evidence>
<evidence type="ECO:0000256" key="1">
    <source>
        <dbReference type="ARBA" id="ARBA00023015"/>
    </source>
</evidence>
<evidence type="ECO:0000259" key="4">
    <source>
        <dbReference type="PROSITE" id="PS50042"/>
    </source>
</evidence>
<name>A0A1H4JQP8_9MICO</name>
<dbReference type="AlphaFoldDB" id="A0A1H4JQP8"/>
<dbReference type="PRINTS" id="PR00034">
    <property type="entry name" value="HTHCRP"/>
</dbReference>
<dbReference type="InterPro" id="IPR012318">
    <property type="entry name" value="HTH_CRP"/>
</dbReference>
<accession>A0A1H4JQP8</accession>
<reference evidence="6 7" key="1">
    <citation type="submission" date="2016-10" db="EMBL/GenBank/DDBJ databases">
        <authorList>
            <person name="de Groot N.N."/>
        </authorList>
    </citation>
    <scope>NUCLEOTIDE SEQUENCE [LARGE SCALE GENOMIC DNA]</scope>
    <source>
        <strain evidence="6 7">DSM 21799</strain>
    </source>
</reference>
<dbReference type="GO" id="GO:0005829">
    <property type="term" value="C:cytosol"/>
    <property type="evidence" value="ECO:0007669"/>
    <property type="project" value="TreeGrafter"/>
</dbReference>
<keyword evidence="7" id="KW-1185">Reference proteome</keyword>
<dbReference type="SMART" id="SM00419">
    <property type="entry name" value="HTH_CRP"/>
    <property type="match status" value="1"/>
</dbReference>
<evidence type="ECO:0000313" key="6">
    <source>
        <dbReference type="EMBL" id="SEB48664.1"/>
    </source>
</evidence>
<dbReference type="STRING" id="640635.SAMN04489806_0821"/>
<dbReference type="SMART" id="SM00100">
    <property type="entry name" value="cNMP"/>
    <property type="match status" value="1"/>
</dbReference>
<keyword evidence="3" id="KW-0804">Transcription</keyword>
<evidence type="ECO:0000256" key="2">
    <source>
        <dbReference type="ARBA" id="ARBA00023125"/>
    </source>
</evidence>
<evidence type="ECO:0000313" key="7">
    <source>
        <dbReference type="Proteomes" id="UP000199183"/>
    </source>
</evidence>
<dbReference type="InterPro" id="IPR036388">
    <property type="entry name" value="WH-like_DNA-bd_sf"/>
</dbReference>
<dbReference type="InterPro" id="IPR050397">
    <property type="entry name" value="Env_Response_Regulators"/>
</dbReference>
<dbReference type="GO" id="GO:0016301">
    <property type="term" value="F:kinase activity"/>
    <property type="evidence" value="ECO:0007669"/>
    <property type="project" value="UniProtKB-KW"/>
</dbReference>
<feature type="domain" description="Cyclic nucleotide-binding" evidence="4">
    <location>
        <begin position="24"/>
        <end position="144"/>
    </location>
</feature>
<dbReference type="Proteomes" id="UP000199183">
    <property type="component" value="Unassembled WGS sequence"/>
</dbReference>
<dbReference type="Gene3D" id="2.60.120.10">
    <property type="entry name" value="Jelly Rolls"/>
    <property type="match status" value="1"/>
</dbReference>
<dbReference type="PROSITE" id="PS00042">
    <property type="entry name" value="HTH_CRP_1"/>
    <property type="match status" value="1"/>
</dbReference>
<keyword evidence="6" id="KW-0418">Kinase</keyword>
<dbReference type="InterPro" id="IPR018335">
    <property type="entry name" value="Tscrpt_reg_HTH_Crp-type_CS"/>
</dbReference>
<dbReference type="EMBL" id="FNRY01000001">
    <property type="protein sequence ID" value="SEB48664.1"/>
    <property type="molecule type" value="Genomic_DNA"/>
</dbReference>
<dbReference type="GO" id="GO:0003677">
    <property type="term" value="F:DNA binding"/>
    <property type="evidence" value="ECO:0007669"/>
    <property type="project" value="UniProtKB-KW"/>
</dbReference>
<sequence length="239" mass="25511">MTTMSPTPTCSTDTRLHVLSHVPYFAGLESTTIAEINALMTARWYAEDDAVYQAGEPGSRLHVVAAGRVKLVRPSPSGTDVLVDVLTPGGSFGTLHTLGSDRYSDTAQSLSESCVLSLSNQDFRSLIQRFPAVALAVVDDLAARLDESHRTIRSLSAGTAEQRVAAALLGLLEKFERNAGPVAVRRLTITRTELAGMVGLTSETVSRVLGSFKRRALVDIGRGWVSVLDAESLADLGAE</sequence>
<dbReference type="PANTHER" id="PTHR24567">
    <property type="entry name" value="CRP FAMILY TRANSCRIPTIONAL REGULATORY PROTEIN"/>
    <property type="match status" value="1"/>
</dbReference>
<dbReference type="InterPro" id="IPR036390">
    <property type="entry name" value="WH_DNA-bd_sf"/>
</dbReference>
<keyword evidence="1" id="KW-0805">Transcription regulation</keyword>
<dbReference type="SUPFAM" id="SSF46785">
    <property type="entry name" value="Winged helix' DNA-binding domain"/>
    <property type="match status" value="1"/>
</dbReference>
<keyword evidence="2" id="KW-0238">DNA-binding</keyword>
<dbReference type="SUPFAM" id="SSF51206">
    <property type="entry name" value="cAMP-binding domain-like"/>
    <property type="match status" value="1"/>
</dbReference>
<dbReference type="InterPro" id="IPR018490">
    <property type="entry name" value="cNMP-bd_dom_sf"/>
</dbReference>
<organism evidence="6 7">
    <name type="scientific">Paramicrobacterium humi</name>
    <dbReference type="NCBI Taxonomy" id="640635"/>
    <lineage>
        <taxon>Bacteria</taxon>
        <taxon>Bacillati</taxon>
        <taxon>Actinomycetota</taxon>
        <taxon>Actinomycetes</taxon>
        <taxon>Micrococcales</taxon>
        <taxon>Microbacteriaceae</taxon>
        <taxon>Paramicrobacterium</taxon>
    </lineage>
</organism>
<dbReference type="CDD" id="cd00038">
    <property type="entry name" value="CAP_ED"/>
    <property type="match status" value="1"/>
</dbReference>
<dbReference type="Pfam" id="PF13545">
    <property type="entry name" value="HTH_Crp_2"/>
    <property type="match status" value="1"/>
</dbReference>
<dbReference type="InterPro" id="IPR000595">
    <property type="entry name" value="cNMP-bd_dom"/>
</dbReference>
<protein>
    <submittedName>
        <fullName evidence="6">cAMP-binding domain of CRP or a regulatory subunit of cAMP-dependent protein kinases</fullName>
    </submittedName>
</protein>
<feature type="domain" description="HTH crp-type" evidence="5">
    <location>
        <begin position="158"/>
        <end position="231"/>
    </location>
</feature>
<dbReference type="GO" id="GO:0003700">
    <property type="term" value="F:DNA-binding transcription factor activity"/>
    <property type="evidence" value="ECO:0007669"/>
    <property type="project" value="InterPro"/>
</dbReference>
<dbReference type="InterPro" id="IPR014710">
    <property type="entry name" value="RmlC-like_jellyroll"/>
</dbReference>
<dbReference type="Gene3D" id="1.10.10.10">
    <property type="entry name" value="Winged helix-like DNA-binding domain superfamily/Winged helix DNA-binding domain"/>
    <property type="match status" value="1"/>
</dbReference>
<dbReference type="PROSITE" id="PS51063">
    <property type="entry name" value="HTH_CRP_2"/>
    <property type="match status" value="1"/>
</dbReference>
<dbReference type="PROSITE" id="PS50042">
    <property type="entry name" value="CNMP_BINDING_3"/>
    <property type="match status" value="1"/>
</dbReference>
<evidence type="ECO:0000256" key="3">
    <source>
        <dbReference type="ARBA" id="ARBA00023163"/>
    </source>
</evidence>